<gene>
    <name evidence="1" type="ORF">FEM01_16910</name>
</gene>
<reference evidence="1 2" key="1">
    <citation type="submission" date="2019-05" db="EMBL/GenBank/DDBJ databases">
        <title>Pseudomonas sp. SC006 isolated from lettuce that can produce HBGAs.</title>
        <authorList>
            <person name="Wang D."/>
            <person name="Liao N."/>
            <person name="Liu D."/>
            <person name="Zhang Z."/>
            <person name="Zou S."/>
        </authorList>
    </citation>
    <scope>NUCLEOTIDE SEQUENCE [LARGE SCALE GENOMIC DNA]</scope>
    <source>
        <strain evidence="1 2">SC006</strain>
    </source>
</reference>
<evidence type="ECO:0000313" key="2">
    <source>
        <dbReference type="Proteomes" id="UP000309819"/>
    </source>
</evidence>
<sequence length="290" mass="32707">MFQKRLQINIEALTHDGFREAYTEYGAWLLDRAGPVRAALLINRHLDSFREMNALWMRLPTYQELLKAKGALWIRRAKLPVQWMIEKHGMQVDAALKTELTEKRRIEGILASVPSEMGRNLLENYRLHLESKPHRRANSLRSVRMALRSGANLVLASEAAGNSMPTSHSLRSLLAETPGIVASLSSFVSFLNKFHGAAIEFPKDNRNAIMCRRSRFERELRLLMGEAAAGKSVLDRWHVAALGYFHGVAKVHKKDMPLMTIPDQEGLLVKLRGQDYWIPLPIGAGGQGHG</sequence>
<comment type="caution">
    <text evidence="1">The sequence shown here is derived from an EMBL/GenBank/DDBJ whole genome shotgun (WGS) entry which is preliminary data.</text>
</comment>
<organism evidence="1 2">
    <name type="scientific">Pseudomonas mosselii</name>
    <dbReference type="NCBI Taxonomy" id="78327"/>
    <lineage>
        <taxon>Bacteria</taxon>
        <taxon>Pseudomonadati</taxon>
        <taxon>Pseudomonadota</taxon>
        <taxon>Gammaproteobacteria</taxon>
        <taxon>Pseudomonadales</taxon>
        <taxon>Pseudomonadaceae</taxon>
        <taxon>Pseudomonas</taxon>
    </lineage>
</organism>
<evidence type="ECO:0000313" key="1">
    <source>
        <dbReference type="EMBL" id="TLP57293.1"/>
    </source>
</evidence>
<dbReference type="Proteomes" id="UP000309819">
    <property type="component" value="Unassembled WGS sequence"/>
</dbReference>
<dbReference type="AlphaFoldDB" id="A0A5R8YV64"/>
<protein>
    <submittedName>
        <fullName evidence="1">Uncharacterized protein</fullName>
    </submittedName>
</protein>
<name>A0A5R8YV64_9PSED</name>
<proteinExistence type="predicted"/>
<dbReference type="OrthoDB" id="8613201at2"/>
<dbReference type="EMBL" id="VAUO01000008">
    <property type="protein sequence ID" value="TLP57293.1"/>
    <property type="molecule type" value="Genomic_DNA"/>
</dbReference>
<dbReference type="RefSeq" id="WP_138220636.1">
    <property type="nucleotide sequence ID" value="NZ_VAUO01000008.1"/>
</dbReference>
<keyword evidence="2" id="KW-1185">Reference proteome</keyword>
<accession>A0A5R8YV64</accession>